<name>A0A1F6XM90_9BACT</name>
<feature type="transmembrane region" description="Helical" evidence="1">
    <location>
        <begin position="106"/>
        <end position="125"/>
    </location>
</feature>
<feature type="transmembrane region" description="Helical" evidence="1">
    <location>
        <begin position="161"/>
        <end position="182"/>
    </location>
</feature>
<dbReference type="AlphaFoldDB" id="A0A1F6XM90"/>
<dbReference type="STRING" id="1801780.A2917_01070"/>
<evidence type="ECO:0000313" key="3">
    <source>
        <dbReference type="EMBL" id="OGI95226.1"/>
    </source>
</evidence>
<keyword evidence="1" id="KW-0472">Membrane</keyword>
<feature type="transmembrane region" description="Helical" evidence="1">
    <location>
        <begin position="43"/>
        <end position="62"/>
    </location>
</feature>
<evidence type="ECO:0000256" key="1">
    <source>
        <dbReference type="SAM" id="Phobius"/>
    </source>
</evidence>
<feature type="transmembrane region" description="Helical" evidence="1">
    <location>
        <begin position="137"/>
        <end position="155"/>
    </location>
</feature>
<accession>A0A1F6XM90</accession>
<keyword evidence="1" id="KW-1133">Transmembrane helix</keyword>
<feature type="transmembrane region" description="Helical" evidence="1">
    <location>
        <begin position="83"/>
        <end position="100"/>
    </location>
</feature>
<dbReference type="Proteomes" id="UP000178104">
    <property type="component" value="Unassembled WGS sequence"/>
</dbReference>
<keyword evidence="1" id="KW-0812">Transmembrane</keyword>
<gene>
    <name evidence="3" type="ORF">A2917_01070</name>
</gene>
<dbReference type="EMBL" id="MFVE01000006">
    <property type="protein sequence ID" value="OGI95226.1"/>
    <property type="molecule type" value="Genomic_DNA"/>
</dbReference>
<dbReference type="InterPro" id="IPR022606">
    <property type="entry name" value="DUF2914"/>
</dbReference>
<sequence length="361" mass="42135">MRMLKPVTNFYTRFEHPISSLFLIFGFVFDALTLKRVDTLWENLWIVSYLIIIGAFIAFIHIREDKSGGEKNLTKAHFWSVNILQFAFGGVFSAYLVLYFRSADIMVAWPFIALLATIFIANEFFKKHYVRLGLQISLYFLAIYSFMIFLMPVILHKIGSWIFLLSGLLSLLLITLFIKVLFRFTKDKFAKSKRLVIFLISSIFILVNLLYFLNLIPPIPLSLKDVGMYHTVHKTEHGYVIIDEEHSWKDYFNLYPDFNKTPNSSIYAFSAVFSPKNLDITILHEWQRYDEKGEKWITESIIHLPVIGGRDRGFRTYSKRSNLAAGKWRVNVKTEEGKLIGRMRFTIVLVDTNPPLKILIK</sequence>
<evidence type="ECO:0000313" key="4">
    <source>
        <dbReference type="Proteomes" id="UP000178104"/>
    </source>
</evidence>
<organism evidence="3 4">
    <name type="scientific">Candidatus Nomurabacteria bacterium RIFCSPLOWO2_01_FULL_42_17</name>
    <dbReference type="NCBI Taxonomy" id="1801780"/>
    <lineage>
        <taxon>Bacteria</taxon>
        <taxon>Candidatus Nomuraibacteriota</taxon>
    </lineage>
</organism>
<protein>
    <recommendedName>
        <fullName evidence="2">DUF2914 domain-containing protein</fullName>
    </recommendedName>
</protein>
<evidence type="ECO:0000259" key="2">
    <source>
        <dbReference type="Pfam" id="PF11141"/>
    </source>
</evidence>
<feature type="transmembrane region" description="Helical" evidence="1">
    <location>
        <begin position="194"/>
        <end position="213"/>
    </location>
</feature>
<proteinExistence type="predicted"/>
<reference evidence="3 4" key="1">
    <citation type="journal article" date="2016" name="Nat. Commun.">
        <title>Thousands of microbial genomes shed light on interconnected biogeochemical processes in an aquifer system.</title>
        <authorList>
            <person name="Anantharaman K."/>
            <person name="Brown C.T."/>
            <person name="Hug L.A."/>
            <person name="Sharon I."/>
            <person name="Castelle C.J."/>
            <person name="Probst A.J."/>
            <person name="Thomas B.C."/>
            <person name="Singh A."/>
            <person name="Wilkins M.J."/>
            <person name="Karaoz U."/>
            <person name="Brodie E.L."/>
            <person name="Williams K.H."/>
            <person name="Hubbard S.S."/>
            <person name="Banfield J.F."/>
        </authorList>
    </citation>
    <scope>NUCLEOTIDE SEQUENCE [LARGE SCALE GENOMIC DNA]</scope>
</reference>
<dbReference type="Pfam" id="PF11141">
    <property type="entry name" value="DUF2914"/>
    <property type="match status" value="1"/>
</dbReference>
<feature type="domain" description="DUF2914" evidence="2">
    <location>
        <begin position="281"/>
        <end position="347"/>
    </location>
</feature>
<comment type="caution">
    <text evidence="3">The sequence shown here is derived from an EMBL/GenBank/DDBJ whole genome shotgun (WGS) entry which is preliminary data.</text>
</comment>